<keyword evidence="2" id="KW-1185">Reference proteome</keyword>
<organism evidence="1 2">
    <name type="scientific">Histidinibacterium lentulum</name>
    <dbReference type="NCBI Taxonomy" id="2480588"/>
    <lineage>
        <taxon>Bacteria</taxon>
        <taxon>Pseudomonadati</taxon>
        <taxon>Pseudomonadota</taxon>
        <taxon>Alphaproteobacteria</taxon>
        <taxon>Rhodobacterales</taxon>
        <taxon>Paracoccaceae</taxon>
        <taxon>Histidinibacterium</taxon>
    </lineage>
</organism>
<proteinExistence type="predicted"/>
<dbReference type="SUPFAM" id="SSF53613">
    <property type="entry name" value="Ribokinase-like"/>
    <property type="match status" value="1"/>
</dbReference>
<evidence type="ECO:0000313" key="2">
    <source>
        <dbReference type="Proteomes" id="UP000268016"/>
    </source>
</evidence>
<reference evidence="1 2" key="1">
    <citation type="submission" date="2018-10" db="EMBL/GenBank/DDBJ databases">
        <title>Histidinibacterium lentulum gen. nov., sp. nov., a marine bacterium from the culture broth of Picochlorum sp. 122.</title>
        <authorList>
            <person name="Wang G."/>
        </authorList>
    </citation>
    <scope>NUCLEOTIDE SEQUENCE [LARGE SCALE GENOMIC DNA]</scope>
    <source>
        <strain evidence="1 2">B17</strain>
    </source>
</reference>
<dbReference type="GO" id="GO:0003824">
    <property type="term" value="F:catalytic activity"/>
    <property type="evidence" value="ECO:0007669"/>
    <property type="project" value="UniProtKB-ARBA"/>
</dbReference>
<gene>
    <name evidence="1" type="ORF">EAT49_15565</name>
</gene>
<name>A0A3N2QV57_9RHOB</name>
<protein>
    <submittedName>
        <fullName evidence="1">Uncharacterized protein</fullName>
    </submittedName>
</protein>
<evidence type="ECO:0000313" key="1">
    <source>
        <dbReference type="EMBL" id="ROT99037.1"/>
    </source>
</evidence>
<comment type="caution">
    <text evidence="1">The sequence shown here is derived from an EMBL/GenBank/DDBJ whole genome shotgun (WGS) entry which is preliminary data.</text>
</comment>
<dbReference type="AlphaFoldDB" id="A0A3N2QV57"/>
<sequence length="102" mass="10303">MAFPPEQGAKALILTPGVDGAMYRESAGTRIDLVGICGCGECVDAGVATGPHPGASDVECVMQGQAASAQNATGLGSQAGVRDLEATRRFMAQTKTRAHVAA</sequence>
<dbReference type="OrthoDB" id="9813569at2"/>
<dbReference type="Proteomes" id="UP000268016">
    <property type="component" value="Unassembled WGS sequence"/>
</dbReference>
<dbReference type="RefSeq" id="WP_123643220.1">
    <property type="nucleotide sequence ID" value="NZ_ML119088.1"/>
</dbReference>
<accession>A0A3N2QV57</accession>
<dbReference type="EMBL" id="RDRB01000008">
    <property type="protein sequence ID" value="ROT99037.1"/>
    <property type="molecule type" value="Genomic_DNA"/>
</dbReference>
<dbReference type="InterPro" id="IPR029056">
    <property type="entry name" value="Ribokinase-like"/>
</dbReference>
<dbReference type="Gene3D" id="3.40.1190.20">
    <property type="match status" value="1"/>
</dbReference>